<reference evidence="4 5" key="1">
    <citation type="journal article" date="2013" name="Nature">
        <title>Insights into bilaterian evolution from three spiralian genomes.</title>
        <authorList>
            <person name="Simakov O."/>
            <person name="Marletaz F."/>
            <person name="Cho S.J."/>
            <person name="Edsinger-Gonzales E."/>
            <person name="Havlak P."/>
            <person name="Hellsten U."/>
            <person name="Kuo D.H."/>
            <person name="Larsson T."/>
            <person name="Lv J."/>
            <person name="Arendt D."/>
            <person name="Savage R."/>
            <person name="Osoegawa K."/>
            <person name="de Jong P."/>
            <person name="Grimwood J."/>
            <person name="Chapman J.A."/>
            <person name="Shapiro H."/>
            <person name="Aerts A."/>
            <person name="Otillar R.P."/>
            <person name="Terry A.Y."/>
            <person name="Boore J.L."/>
            <person name="Grigoriev I.V."/>
            <person name="Lindberg D.R."/>
            <person name="Seaver E.C."/>
            <person name="Weisblat D.A."/>
            <person name="Putnam N.H."/>
            <person name="Rokhsar D.S."/>
        </authorList>
    </citation>
    <scope>NUCLEOTIDE SEQUENCE [LARGE SCALE GENOMIC DNA]</scope>
</reference>
<dbReference type="Pfam" id="PF13202">
    <property type="entry name" value="EF-hand_5"/>
    <property type="match status" value="1"/>
</dbReference>
<evidence type="ECO:0000256" key="1">
    <source>
        <dbReference type="ARBA" id="ARBA00022737"/>
    </source>
</evidence>
<dbReference type="EMBL" id="KB202163">
    <property type="protein sequence ID" value="ESO91950.1"/>
    <property type="molecule type" value="Genomic_DNA"/>
</dbReference>
<dbReference type="CTD" id="20249204"/>
<feature type="domain" description="EF-hand" evidence="3">
    <location>
        <begin position="149"/>
        <end position="184"/>
    </location>
</feature>
<dbReference type="InterPro" id="IPR011992">
    <property type="entry name" value="EF-hand-dom_pair"/>
</dbReference>
<dbReference type="CDD" id="cd00051">
    <property type="entry name" value="EFh"/>
    <property type="match status" value="2"/>
</dbReference>
<feature type="domain" description="EF-hand" evidence="3">
    <location>
        <begin position="9"/>
        <end position="44"/>
    </location>
</feature>
<sequence length="184" mass="20768">MAHSVLSNLEQAIYTAFFQAADKNKRGYLSIEELASVTKMCGLNLTQGEIAAADKNKDGHLSIDELASVVKMCGMTLTQKELAETFIEMDLNCDWKITLDEFITGMHSLRPGKRRVAKLNRELTECDKGGMGFLSYRMISNIARDKSDITEKEIENTFKDLDASDLNKINYKQFINVLEKKITD</sequence>
<dbReference type="InterPro" id="IPR018247">
    <property type="entry name" value="EF_Hand_1_Ca_BS"/>
</dbReference>
<dbReference type="Proteomes" id="UP000030746">
    <property type="component" value="Unassembled WGS sequence"/>
</dbReference>
<organism evidence="4 5">
    <name type="scientific">Lottia gigantea</name>
    <name type="common">Giant owl limpet</name>
    <dbReference type="NCBI Taxonomy" id="225164"/>
    <lineage>
        <taxon>Eukaryota</taxon>
        <taxon>Metazoa</taxon>
        <taxon>Spiralia</taxon>
        <taxon>Lophotrochozoa</taxon>
        <taxon>Mollusca</taxon>
        <taxon>Gastropoda</taxon>
        <taxon>Patellogastropoda</taxon>
        <taxon>Lottioidea</taxon>
        <taxon>Lottiidae</taxon>
        <taxon>Lottia</taxon>
    </lineage>
</organism>
<dbReference type="STRING" id="225164.V4AA59"/>
<proteinExistence type="predicted"/>
<dbReference type="RefSeq" id="XP_009057263.1">
    <property type="nucleotide sequence ID" value="XM_009059015.1"/>
</dbReference>
<dbReference type="Gene3D" id="1.10.238.10">
    <property type="entry name" value="EF-hand"/>
    <property type="match status" value="2"/>
</dbReference>
<dbReference type="PROSITE" id="PS50222">
    <property type="entry name" value="EF_HAND_2"/>
    <property type="match status" value="4"/>
</dbReference>
<evidence type="ECO:0000313" key="5">
    <source>
        <dbReference type="Proteomes" id="UP000030746"/>
    </source>
</evidence>
<feature type="domain" description="EF-hand" evidence="3">
    <location>
        <begin position="77"/>
        <end position="112"/>
    </location>
</feature>
<protein>
    <recommendedName>
        <fullName evidence="3">EF-hand domain-containing protein</fullName>
    </recommendedName>
</protein>
<evidence type="ECO:0000256" key="2">
    <source>
        <dbReference type="ARBA" id="ARBA00022837"/>
    </source>
</evidence>
<dbReference type="GO" id="GO:0005509">
    <property type="term" value="F:calcium ion binding"/>
    <property type="evidence" value="ECO:0007669"/>
    <property type="project" value="InterPro"/>
</dbReference>
<dbReference type="HOGENOM" id="CLU_1724382_0_0_1"/>
<keyword evidence="2" id="KW-0106">Calcium</keyword>
<keyword evidence="5" id="KW-1185">Reference proteome</keyword>
<dbReference type="PROSITE" id="PS00018">
    <property type="entry name" value="EF_HAND_1"/>
    <property type="match status" value="1"/>
</dbReference>
<dbReference type="OrthoDB" id="343296at2759"/>
<dbReference type="SMART" id="SM00054">
    <property type="entry name" value="EFh"/>
    <property type="match status" value="4"/>
</dbReference>
<feature type="domain" description="EF-hand" evidence="3">
    <location>
        <begin position="50"/>
        <end position="76"/>
    </location>
</feature>
<dbReference type="KEGG" id="lgi:LOTGIDRAFT_233261"/>
<keyword evidence="1" id="KW-0677">Repeat</keyword>
<evidence type="ECO:0000259" key="3">
    <source>
        <dbReference type="PROSITE" id="PS50222"/>
    </source>
</evidence>
<dbReference type="InterPro" id="IPR050230">
    <property type="entry name" value="CALM/Myosin/TropC-like"/>
</dbReference>
<dbReference type="GeneID" id="20249204"/>
<accession>V4AA59</accession>
<dbReference type="InterPro" id="IPR002048">
    <property type="entry name" value="EF_hand_dom"/>
</dbReference>
<dbReference type="Pfam" id="PF13499">
    <property type="entry name" value="EF-hand_7"/>
    <property type="match status" value="1"/>
</dbReference>
<evidence type="ECO:0000313" key="4">
    <source>
        <dbReference type="EMBL" id="ESO91950.1"/>
    </source>
</evidence>
<gene>
    <name evidence="4" type="ORF">LOTGIDRAFT_233261</name>
</gene>
<name>V4AA59_LOTGI</name>
<dbReference type="AlphaFoldDB" id="V4AA59"/>
<dbReference type="PANTHER" id="PTHR23048">
    <property type="entry name" value="MYOSIN LIGHT CHAIN 1, 3"/>
    <property type="match status" value="1"/>
</dbReference>
<dbReference type="SUPFAM" id="SSF47473">
    <property type="entry name" value="EF-hand"/>
    <property type="match status" value="2"/>
</dbReference>
<dbReference type="GO" id="GO:0016460">
    <property type="term" value="C:myosin II complex"/>
    <property type="evidence" value="ECO:0007669"/>
    <property type="project" value="TreeGrafter"/>
</dbReference>
<dbReference type="PANTHER" id="PTHR23048:SF0">
    <property type="entry name" value="CALMODULIN LIKE 3"/>
    <property type="match status" value="1"/>
</dbReference>